<dbReference type="Pfam" id="PF01425">
    <property type="entry name" value="Amidase"/>
    <property type="match status" value="1"/>
</dbReference>
<dbReference type="EC" id="3.5.1.4" evidence="3"/>
<dbReference type="AlphaFoldDB" id="C5C3K2"/>
<dbReference type="SUPFAM" id="SSF75304">
    <property type="entry name" value="Amidase signature (AS) enzymes"/>
    <property type="match status" value="1"/>
</dbReference>
<dbReference type="RefSeq" id="WP_015884148.1">
    <property type="nucleotide sequence ID" value="NC_012669.1"/>
</dbReference>
<keyword evidence="3" id="KW-0378">Hydrolase</keyword>
<sequence length="480" mass="48244">MTAGADLHALSALDLAAAVRRRDVSAAEVTEAALAAAEEAGTEVGAFVTLAPELAAEQAAALDRRLADDGAADLKLLGVPCPIKDLNMVVGLPMQGGSAALAGFVAPYDDGIVTRLREAGTVMIGKTSTPEFGLPCYTEPDVGPPARTPWDLTRGAGGSSGGAAAAVAAGIVPIAQASDGGGSIRIPAASCGIVGLKPSRGRVSPGPYGVEGAGLATGGVLTRTVRDTAAALDVLSVGWPGDAARPAAPSTSFLAACDAAPGPLRIGILTTPVVAADAVVHPEAAAAAQRAAGVLEGLGHAVDVAPVPFEAEQWNAFFPIWATMALSAPVPEAAEELLTPLTRWLRDSGRGVTAVEYATAIAGIQRLTRQVATAWDAFDVVVTPSLAQPPAPIGSIRDDADPAADFEAQKRFTPWTSIANLTGAPSISVPIHRAAVDGVQLPFGAMLTGRFGDDALLLSLAAQLEAADPWPAPPGAPGPA</sequence>
<keyword evidence="4" id="KW-1185">Reference proteome</keyword>
<feature type="domain" description="Amidase" evidence="2">
    <location>
        <begin position="28"/>
        <end position="458"/>
    </location>
</feature>
<dbReference type="InterPro" id="IPR020556">
    <property type="entry name" value="Amidase_CS"/>
</dbReference>
<comment type="similarity">
    <text evidence="1">Belongs to the amidase family.</text>
</comment>
<dbReference type="eggNOG" id="COG0154">
    <property type="taxonomic scope" value="Bacteria"/>
</dbReference>
<evidence type="ECO:0000256" key="1">
    <source>
        <dbReference type="ARBA" id="ARBA00009199"/>
    </source>
</evidence>
<dbReference type="HOGENOM" id="CLU_009600_0_4_11"/>
<evidence type="ECO:0000313" key="4">
    <source>
        <dbReference type="Proteomes" id="UP000007962"/>
    </source>
</evidence>
<proteinExistence type="inferred from homology"/>
<dbReference type="InterPro" id="IPR000120">
    <property type="entry name" value="Amidase"/>
</dbReference>
<dbReference type="KEGG" id="bcv:Bcav_3669"/>
<reference evidence="3 4" key="1">
    <citation type="journal article" date="2009" name="Stand. Genomic Sci.">
        <title>Complete genome sequence of Beutenbergia cavernae type strain (HKI 0122).</title>
        <authorList>
            <person name="Land M."/>
            <person name="Pukall R."/>
            <person name="Abt B."/>
            <person name="Goker M."/>
            <person name="Rohde M."/>
            <person name="Glavina Del Rio T."/>
            <person name="Tice H."/>
            <person name="Copeland A."/>
            <person name="Cheng J.F."/>
            <person name="Lucas S."/>
            <person name="Chen F."/>
            <person name="Nolan M."/>
            <person name="Bruce D."/>
            <person name="Goodwin L."/>
            <person name="Pitluck S."/>
            <person name="Ivanova N."/>
            <person name="Mavromatis K."/>
            <person name="Ovchinnikova G."/>
            <person name="Pati A."/>
            <person name="Chen A."/>
            <person name="Palaniappan K."/>
            <person name="Hauser L."/>
            <person name="Chang Y.J."/>
            <person name="Jefferies C.C."/>
            <person name="Saunders E."/>
            <person name="Brettin T."/>
            <person name="Detter J.C."/>
            <person name="Han C."/>
            <person name="Chain P."/>
            <person name="Bristow J."/>
            <person name="Eisen J.A."/>
            <person name="Markowitz V."/>
            <person name="Hugenholtz P."/>
            <person name="Kyrpides N.C."/>
            <person name="Klenk H.P."/>
            <person name="Lapidus A."/>
        </authorList>
    </citation>
    <scope>NUCLEOTIDE SEQUENCE [LARGE SCALE GENOMIC DNA]</scope>
    <source>
        <strain evidence="4">ATCC BAA-8 / DSM 12333 / NBRC 16432</strain>
    </source>
</reference>
<evidence type="ECO:0000313" key="3">
    <source>
        <dbReference type="EMBL" id="ACQ81911.1"/>
    </source>
</evidence>
<dbReference type="EMBL" id="CP001618">
    <property type="protein sequence ID" value="ACQ81911.1"/>
    <property type="molecule type" value="Genomic_DNA"/>
</dbReference>
<gene>
    <name evidence="3" type="ordered locus">Bcav_3669</name>
</gene>
<dbReference type="PANTHER" id="PTHR11895">
    <property type="entry name" value="TRANSAMIDASE"/>
    <property type="match status" value="1"/>
</dbReference>
<dbReference type="PANTHER" id="PTHR11895:SF7">
    <property type="entry name" value="GLUTAMYL-TRNA(GLN) AMIDOTRANSFERASE SUBUNIT A, MITOCHONDRIAL"/>
    <property type="match status" value="1"/>
</dbReference>
<dbReference type="InterPro" id="IPR023631">
    <property type="entry name" value="Amidase_dom"/>
</dbReference>
<dbReference type="Gene3D" id="3.90.1300.10">
    <property type="entry name" value="Amidase signature (AS) domain"/>
    <property type="match status" value="1"/>
</dbReference>
<organism evidence="3 4">
    <name type="scientific">Beutenbergia cavernae (strain ATCC BAA-8 / DSM 12333 / CCUG 43141 / JCM 11478 / NBRC 16432 / NCIMB 13614 / HKI 0122)</name>
    <dbReference type="NCBI Taxonomy" id="471853"/>
    <lineage>
        <taxon>Bacteria</taxon>
        <taxon>Bacillati</taxon>
        <taxon>Actinomycetota</taxon>
        <taxon>Actinomycetes</taxon>
        <taxon>Micrococcales</taxon>
        <taxon>Beutenbergiaceae</taxon>
        <taxon>Beutenbergia</taxon>
    </lineage>
</organism>
<evidence type="ECO:0000259" key="2">
    <source>
        <dbReference type="Pfam" id="PF01425"/>
    </source>
</evidence>
<dbReference type="PROSITE" id="PS00571">
    <property type="entry name" value="AMIDASES"/>
    <property type="match status" value="1"/>
</dbReference>
<accession>C5C3K2</accession>
<dbReference type="STRING" id="471853.Bcav_3669"/>
<dbReference type="InterPro" id="IPR036928">
    <property type="entry name" value="AS_sf"/>
</dbReference>
<dbReference type="Proteomes" id="UP000007962">
    <property type="component" value="Chromosome"/>
</dbReference>
<dbReference type="OrthoDB" id="5175573at2"/>
<name>C5C3K2_BEUC1</name>
<dbReference type="GO" id="GO:0004040">
    <property type="term" value="F:amidase activity"/>
    <property type="evidence" value="ECO:0007669"/>
    <property type="project" value="UniProtKB-EC"/>
</dbReference>
<protein>
    <submittedName>
        <fullName evidence="3">Amidase</fullName>
        <ecNumber evidence="3">3.5.1.4</ecNumber>
    </submittedName>
</protein>